<accession>A0A9P0TVB0</accession>
<evidence type="ECO:0000313" key="2">
    <source>
        <dbReference type="EMBL" id="CAH4039067.1"/>
    </source>
</evidence>
<feature type="region of interest" description="Disordered" evidence="1">
    <location>
        <begin position="1"/>
        <end position="83"/>
    </location>
</feature>
<reference evidence="2" key="1">
    <citation type="submission" date="2022-05" db="EMBL/GenBank/DDBJ databases">
        <authorList>
            <person name="Okamura Y."/>
        </authorList>
    </citation>
    <scope>NUCLEOTIDE SEQUENCE</scope>
</reference>
<feature type="compositionally biased region" description="Basic and acidic residues" evidence="1">
    <location>
        <begin position="1"/>
        <end position="37"/>
    </location>
</feature>
<organism evidence="2 3">
    <name type="scientific">Pieris brassicae</name>
    <name type="common">White butterfly</name>
    <name type="synonym">Large white butterfly</name>
    <dbReference type="NCBI Taxonomy" id="7116"/>
    <lineage>
        <taxon>Eukaryota</taxon>
        <taxon>Metazoa</taxon>
        <taxon>Ecdysozoa</taxon>
        <taxon>Arthropoda</taxon>
        <taxon>Hexapoda</taxon>
        <taxon>Insecta</taxon>
        <taxon>Pterygota</taxon>
        <taxon>Neoptera</taxon>
        <taxon>Endopterygota</taxon>
        <taxon>Lepidoptera</taxon>
        <taxon>Glossata</taxon>
        <taxon>Ditrysia</taxon>
        <taxon>Papilionoidea</taxon>
        <taxon>Pieridae</taxon>
        <taxon>Pierinae</taxon>
        <taxon>Pieris</taxon>
    </lineage>
</organism>
<evidence type="ECO:0000256" key="1">
    <source>
        <dbReference type="SAM" id="MobiDB-lite"/>
    </source>
</evidence>
<sequence length="123" mass="13746">MGESIHCDPDKGKSHSDTSKCKTDCDPNNAKSHEVNKCDQNQSKSHCEAINLDSNKATKQKSAARDQNNDQSQTSRGEPRRGVCYKNLDNLNFTVTVDTKKTNNDEALDGDKKTDDPYSMLFF</sequence>
<keyword evidence="3" id="KW-1185">Reference proteome</keyword>
<protein>
    <submittedName>
        <fullName evidence="2">Uncharacterized protein</fullName>
    </submittedName>
</protein>
<evidence type="ECO:0000313" key="3">
    <source>
        <dbReference type="Proteomes" id="UP001152562"/>
    </source>
</evidence>
<dbReference type="Proteomes" id="UP001152562">
    <property type="component" value="Unassembled WGS sequence"/>
</dbReference>
<dbReference type="EMBL" id="CALOZG010000087">
    <property type="protein sequence ID" value="CAH4039067.1"/>
    <property type="molecule type" value="Genomic_DNA"/>
</dbReference>
<dbReference type="AlphaFoldDB" id="A0A9P0TVB0"/>
<name>A0A9P0TVB0_PIEBR</name>
<proteinExistence type="predicted"/>
<feature type="compositionally biased region" description="Polar residues" evidence="1">
    <location>
        <begin position="52"/>
        <end position="62"/>
    </location>
</feature>
<comment type="caution">
    <text evidence="2">The sequence shown here is derived from an EMBL/GenBank/DDBJ whole genome shotgun (WGS) entry which is preliminary data.</text>
</comment>
<gene>
    <name evidence="2" type="ORF">PIBRA_LOCUS14528</name>
</gene>